<dbReference type="GO" id="GO:0042274">
    <property type="term" value="P:ribosomal small subunit biogenesis"/>
    <property type="evidence" value="ECO:0007669"/>
    <property type="project" value="InterPro"/>
</dbReference>
<accession>A0A0N4VLX2</accession>
<dbReference type="GO" id="GO:0005634">
    <property type="term" value="C:nucleus"/>
    <property type="evidence" value="ECO:0007669"/>
    <property type="project" value="TreeGrafter"/>
</dbReference>
<reference evidence="4" key="1">
    <citation type="submission" date="2017-02" db="UniProtKB">
        <authorList>
            <consortium name="WormBaseParasite"/>
        </authorList>
    </citation>
    <scope>IDENTIFICATION</scope>
</reference>
<evidence type="ECO:0000313" key="4">
    <source>
        <dbReference type="WBParaSite" id="EVEC_0001190801-mRNA-1"/>
    </source>
</evidence>
<dbReference type="GO" id="GO:0030688">
    <property type="term" value="C:preribosome, small subunit precursor"/>
    <property type="evidence" value="ECO:0007669"/>
    <property type="project" value="TreeGrafter"/>
</dbReference>
<feature type="compositionally biased region" description="Polar residues" evidence="3">
    <location>
        <begin position="220"/>
        <end position="234"/>
    </location>
</feature>
<evidence type="ECO:0000256" key="3">
    <source>
        <dbReference type="SAM" id="MobiDB-lite"/>
    </source>
</evidence>
<dbReference type="PANTHER" id="PTHR21531:SF0">
    <property type="entry name" value="PROTEIN LTV1 HOMOLOG"/>
    <property type="match status" value="1"/>
</dbReference>
<dbReference type="PANTHER" id="PTHR21531">
    <property type="entry name" value="LOW-TEMPERATURE VIABILITY PROTEIN LTV1-RELATED"/>
    <property type="match status" value="1"/>
</dbReference>
<proteinExistence type="inferred from homology"/>
<comment type="similarity">
    <text evidence="1">Belongs to the LTV1 family.</text>
</comment>
<evidence type="ECO:0000256" key="1">
    <source>
        <dbReference type="ARBA" id="ARBA00009078"/>
    </source>
</evidence>
<feature type="region of interest" description="Disordered" evidence="3">
    <location>
        <begin position="47"/>
        <end position="80"/>
    </location>
</feature>
<dbReference type="InterPro" id="IPR007307">
    <property type="entry name" value="Ltv1"/>
</dbReference>
<feature type="compositionally biased region" description="Basic and acidic residues" evidence="3">
    <location>
        <begin position="178"/>
        <end position="197"/>
    </location>
</feature>
<evidence type="ECO:0000256" key="2">
    <source>
        <dbReference type="ARBA" id="ARBA00021561"/>
    </source>
</evidence>
<dbReference type="WBParaSite" id="EVEC_0001190801-mRNA-1">
    <property type="protein sequence ID" value="EVEC_0001190801-mRNA-1"/>
    <property type="gene ID" value="EVEC_0001190801"/>
</dbReference>
<name>A0A0N4VLX2_ENTVE</name>
<feature type="region of interest" description="Disordered" evidence="3">
    <location>
        <begin position="215"/>
        <end position="234"/>
    </location>
</feature>
<feature type="region of interest" description="Disordered" evidence="3">
    <location>
        <begin position="171"/>
        <end position="197"/>
    </location>
</feature>
<dbReference type="AlphaFoldDB" id="A0A0N4VLX2"/>
<organism evidence="4">
    <name type="scientific">Enterobius vermicularis</name>
    <name type="common">Human pinworm</name>
    <dbReference type="NCBI Taxonomy" id="51028"/>
    <lineage>
        <taxon>Eukaryota</taxon>
        <taxon>Metazoa</taxon>
        <taxon>Ecdysozoa</taxon>
        <taxon>Nematoda</taxon>
        <taxon>Chromadorea</taxon>
        <taxon>Rhabditida</taxon>
        <taxon>Spirurina</taxon>
        <taxon>Oxyuridomorpha</taxon>
        <taxon>Oxyuroidea</taxon>
        <taxon>Oxyuridae</taxon>
        <taxon>Enterobius</taxon>
    </lineage>
</organism>
<protein>
    <recommendedName>
        <fullName evidence="2">Protein LTV1 homolog</fullName>
    </recommendedName>
</protein>
<sequence>LSYITDDDGEFDPEIEAALRGEFDFDNPNNELEDDFVLSANDGVLPLKRDEEESTGTDEAKSVDNNEVEMSEGNDGTHNDQVAKRFAEECDDDSEEQLDLVTVECSGPKKAKWDCESILSTYSDIYNKPFLIQEPRRKQKLKEFLRKAEVSSSDTFFCRLQDYEMEEVRSKTGFSLPRPKDEGREEKRARKALVKEQRRERRIEKKCNKLAFKEEKKRIQGQQHGTNIKTKTIV</sequence>
<dbReference type="GO" id="GO:0005829">
    <property type="term" value="C:cytosol"/>
    <property type="evidence" value="ECO:0007669"/>
    <property type="project" value="TreeGrafter"/>
</dbReference>
<dbReference type="GO" id="GO:0000056">
    <property type="term" value="P:ribosomal small subunit export from nucleus"/>
    <property type="evidence" value="ECO:0007669"/>
    <property type="project" value="TreeGrafter"/>
</dbReference>